<dbReference type="STRING" id="947166.A0A1D1VPP6"/>
<dbReference type="EMBL" id="BDGG01000006">
    <property type="protein sequence ID" value="GAV00519.1"/>
    <property type="molecule type" value="Genomic_DNA"/>
</dbReference>
<keyword evidence="2" id="KW-0597">Phosphoprotein</keyword>
<dbReference type="Pfam" id="PF13901">
    <property type="entry name" value="RH_dom"/>
    <property type="match status" value="1"/>
</dbReference>
<sequence length="721" mass="80872">MGDVTNTYINELVKKKLTEEVANCVHAIQQSYEAGQTPVVSDNSGEQLAQVIEAILLHGLRPNNWASKLSSAFGISKNTSVESTNFWDLVTGFSHRDVIQRIEYSLIAQNDTGRCRMWLRLAFNDSLIESYITAITSSGETVESFYMPGAFMRDKEALDVLYSLLLGLQNFAFHLPVEKTEYNKWERHSLVLAGLLPDIAAKRSPPRRSNSRAPSSPSPRVAEGTVNLESDGDTLLIGSEEVQVVSSRAVRPRSTNSPTPNAPPPTPLPLSLPLPNQNGPNLTIDDRDDELAAILRVKLESLPSTESSVPPSNEVTPTSSSSNPSRLTQAVPLDKEPPSHPLDNEPEEEASESYNRSGNLVTKNSGWSSSFEEAEPILRPGPRLKRKDRQNQPPEDSFDTVLERGMAISYGVSGSLGIGSSLFARMVDEIQTASSSDGMPEFSVASEFEHDFEVLNADQFVTTKSVEGKKRELLVRIPVEKGLRAQHYKCGGCGRPIGALYGNSKLCNFDLLYYCTDCHVDDELVIPSRVIHNWDFRKYKVCKRAKELIEAVESAPLFDMHELNPKIHDHVKDMEECKKQRIQLQIVKSYLWTCKKETCEQFNSKLWPHDHLHETVHFYAISDLILVHNGTLLPKIRGAIQFGIDHIRKCFLCSQRGFICEVCRSGQVLHAFDTNDNYQCLKCYAVFHKKCMNEHQPCPKCQRRLLQLARRQQSSESSLDQ</sequence>
<feature type="region of interest" description="Disordered" evidence="9">
    <location>
        <begin position="202"/>
        <end position="285"/>
    </location>
</feature>
<dbReference type="PANTHER" id="PTHR12326">
    <property type="entry name" value="PLECKSTRIN HOMOLOGY DOMAIN CONTAINING PROTEIN"/>
    <property type="match status" value="1"/>
</dbReference>
<evidence type="ECO:0000259" key="10">
    <source>
        <dbReference type="PROSITE" id="PS50826"/>
    </source>
</evidence>
<evidence type="ECO:0000256" key="1">
    <source>
        <dbReference type="ARBA" id="ARBA00004603"/>
    </source>
</evidence>
<evidence type="ECO:0000256" key="7">
    <source>
        <dbReference type="ARBA" id="ARBA00022833"/>
    </source>
</evidence>
<keyword evidence="4" id="KW-0677">Repeat</keyword>
<dbReference type="OrthoDB" id="62364at2759"/>
<feature type="region of interest" description="Disordered" evidence="9">
    <location>
        <begin position="303"/>
        <end position="400"/>
    </location>
</feature>
<dbReference type="PROSITE" id="PS50826">
    <property type="entry name" value="RUN"/>
    <property type="match status" value="1"/>
</dbReference>
<comment type="caution">
    <text evidence="11">The sequence shown here is derived from an EMBL/GenBank/DDBJ whole genome shotgun (WGS) entry which is preliminary data.</text>
</comment>
<feature type="compositionally biased region" description="Low complexity" evidence="9">
    <location>
        <begin position="211"/>
        <end position="220"/>
    </location>
</feature>
<dbReference type="InterPro" id="IPR037213">
    <property type="entry name" value="Run_dom_sf"/>
</dbReference>
<evidence type="ECO:0000256" key="8">
    <source>
        <dbReference type="ARBA" id="ARBA00023006"/>
    </source>
</evidence>
<accession>A0A1D1VPP6</accession>
<dbReference type="InterPro" id="IPR004012">
    <property type="entry name" value="Run_dom"/>
</dbReference>
<dbReference type="InterPro" id="IPR051366">
    <property type="entry name" value="DEF8"/>
</dbReference>
<dbReference type="CDD" id="cd17679">
    <property type="entry name" value="RUN_PLEKHM1"/>
    <property type="match status" value="1"/>
</dbReference>
<feature type="compositionally biased region" description="Pro residues" evidence="9">
    <location>
        <begin position="260"/>
        <end position="272"/>
    </location>
</feature>
<dbReference type="Proteomes" id="UP000186922">
    <property type="component" value="Unassembled WGS sequence"/>
</dbReference>
<dbReference type="SUPFAM" id="SSF140741">
    <property type="entry name" value="RUN domain-like"/>
    <property type="match status" value="1"/>
</dbReference>
<proteinExistence type="predicted"/>
<comment type="subcellular location">
    <subcellularLocation>
        <location evidence="1">Late endosome</location>
    </subcellularLocation>
</comment>
<reference evidence="11 12" key="1">
    <citation type="journal article" date="2016" name="Nat. Commun.">
        <title>Extremotolerant tardigrade genome and improved radiotolerance of human cultured cells by tardigrade-unique protein.</title>
        <authorList>
            <person name="Hashimoto T."/>
            <person name="Horikawa D.D."/>
            <person name="Saito Y."/>
            <person name="Kuwahara H."/>
            <person name="Kozuka-Hata H."/>
            <person name="Shin-I T."/>
            <person name="Minakuchi Y."/>
            <person name="Ohishi K."/>
            <person name="Motoyama A."/>
            <person name="Aizu T."/>
            <person name="Enomoto A."/>
            <person name="Kondo K."/>
            <person name="Tanaka S."/>
            <person name="Hara Y."/>
            <person name="Koshikawa S."/>
            <person name="Sagara H."/>
            <person name="Miura T."/>
            <person name="Yokobori S."/>
            <person name="Miyagawa K."/>
            <person name="Suzuki Y."/>
            <person name="Kubo T."/>
            <person name="Oyama M."/>
            <person name="Kohara Y."/>
            <person name="Fujiyama A."/>
            <person name="Arakawa K."/>
            <person name="Katayama T."/>
            <person name="Toyoda A."/>
            <person name="Kunieda T."/>
        </authorList>
    </citation>
    <scope>NUCLEOTIDE SEQUENCE [LARGE SCALE GENOMIC DNA]</scope>
    <source>
        <strain evidence="11 12">YOKOZUNA-1</strain>
    </source>
</reference>
<name>A0A1D1VPP6_RAMVA</name>
<feature type="domain" description="RUN" evidence="10">
    <location>
        <begin position="39"/>
        <end position="180"/>
    </location>
</feature>
<dbReference type="InterPro" id="IPR047326">
    <property type="entry name" value="RUN_PLEKHM1"/>
</dbReference>
<dbReference type="AlphaFoldDB" id="A0A1D1VPP6"/>
<evidence type="ECO:0000256" key="3">
    <source>
        <dbReference type="ARBA" id="ARBA00022723"/>
    </source>
</evidence>
<keyword evidence="5" id="KW-0967">Endosome</keyword>
<organism evidence="11 12">
    <name type="scientific">Ramazzottius varieornatus</name>
    <name type="common">Water bear</name>
    <name type="synonym">Tardigrade</name>
    <dbReference type="NCBI Taxonomy" id="947166"/>
    <lineage>
        <taxon>Eukaryota</taxon>
        <taxon>Metazoa</taxon>
        <taxon>Ecdysozoa</taxon>
        <taxon>Tardigrada</taxon>
        <taxon>Eutardigrada</taxon>
        <taxon>Parachela</taxon>
        <taxon>Hypsibioidea</taxon>
        <taxon>Ramazzottiidae</taxon>
        <taxon>Ramazzottius</taxon>
    </lineage>
</organism>
<evidence type="ECO:0000313" key="12">
    <source>
        <dbReference type="Proteomes" id="UP000186922"/>
    </source>
</evidence>
<evidence type="ECO:0000313" key="11">
    <source>
        <dbReference type="EMBL" id="GAV00519.1"/>
    </source>
</evidence>
<feature type="compositionally biased region" description="Polar residues" evidence="9">
    <location>
        <begin position="352"/>
        <end position="371"/>
    </location>
</feature>
<gene>
    <name evidence="11" type="primary">RvY_11353-1</name>
    <name evidence="11" type="synonym">RvY_11353.1</name>
    <name evidence="11" type="ORF">RvY_11353</name>
</gene>
<keyword evidence="8" id="KW-0072">Autophagy</keyword>
<evidence type="ECO:0000256" key="9">
    <source>
        <dbReference type="SAM" id="MobiDB-lite"/>
    </source>
</evidence>
<keyword evidence="3" id="KW-0479">Metal-binding</keyword>
<protein>
    <recommendedName>
        <fullName evidence="10">RUN domain-containing protein</fullName>
    </recommendedName>
</protein>
<evidence type="ECO:0000256" key="4">
    <source>
        <dbReference type="ARBA" id="ARBA00022737"/>
    </source>
</evidence>
<dbReference type="GO" id="GO:0008270">
    <property type="term" value="F:zinc ion binding"/>
    <property type="evidence" value="ECO:0007669"/>
    <property type="project" value="UniProtKB-KW"/>
</dbReference>
<dbReference type="InterPro" id="IPR025258">
    <property type="entry name" value="RH_dom"/>
</dbReference>
<keyword evidence="12" id="KW-1185">Reference proteome</keyword>
<dbReference type="PANTHER" id="PTHR12326:SF12">
    <property type="entry name" value="PLECKSTRIN HOMOLOGY AND RUN DOMAIN CONTAINING M1"/>
    <property type="match status" value="1"/>
</dbReference>
<evidence type="ECO:0000256" key="2">
    <source>
        <dbReference type="ARBA" id="ARBA00022553"/>
    </source>
</evidence>
<dbReference type="GO" id="GO:0005770">
    <property type="term" value="C:late endosome"/>
    <property type="evidence" value="ECO:0007669"/>
    <property type="project" value="UniProtKB-SubCell"/>
</dbReference>
<dbReference type="SMART" id="SM00593">
    <property type="entry name" value="RUN"/>
    <property type="match status" value="1"/>
</dbReference>
<evidence type="ECO:0000256" key="5">
    <source>
        <dbReference type="ARBA" id="ARBA00022753"/>
    </source>
</evidence>
<dbReference type="SMART" id="SM01175">
    <property type="entry name" value="DUF4206"/>
    <property type="match status" value="1"/>
</dbReference>
<evidence type="ECO:0000256" key="6">
    <source>
        <dbReference type="ARBA" id="ARBA00022771"/>
    </source>
</evidence>
<keyword evidence="6" id="KW-0863">Zinc-finger</keyword>
<feature type="compositionally biased region" description="Low complexity" evidence="9">
    <location>
        <begin position="273"/>
        <end position="283"/>
    </location>
</feature>
<keyword evidence="7" id="KW-0862">Zinc</keyword>
<feature type="compositionally biased region" description="Polar residues" evidence="9">
    <location>
        <begin position="303"/>
        <end position="328"/>
    </location>
</feature>
<dbReference type="Gene3D" id="1.20.58.900">
    <property type="match status" value="1"/>
</dbReference>
<dbReference type="GO" id="GO:0006914">
    <property type="term" value="P:autophagy"/>
    <property type="evidence" value="ECO:0007669"/>
    <property type="project" value="UniProtKB-KW"/>
</dbReference>
<dbReference type="Pfam" id="PF02759">
    <property type="entry name" value="RUN"/>
    <property type="match status" value="1"/>
</dbReference>